<reference evidence="2" key="1">
    <citation type="submission" date="2015-07" db="EMBL/GenBank/DDBJ databases">
        <title>Lactobacillus ginsenosidimutans/EMML 3141/ whole genome sequencing.</title>
        <authorList>
            <person name="Kim M.K."/>
            <person name="Im W.-T."/>
            <person name="Srinivasan S."/>
            <person name="Lee J.-J."/>
        </authorList>
    </citation>
    <scope>NUCLEOTIDE SEQUENCE [LARGE SCALE GENOMIC DNA]</scope>
    <source>
        <strain evidence="2">EMML 3041</strain>
    </source>
</reference>
<name>A0A0H4QDN4_9LACO</name>
<dbReference type="EMBL" id="CP012034">
    <property type="protein sequence ID" value="AKP66424.1"/>
    <property type="molecule type" value="Genomic_DNA"/>
</dbReference>
<dbReference type="AlphaFoldDB" id="A0A0H4QDN4"/>
<sequence length="112" mass="13062">MQKNQAQVLGDTDVYEINPDVKRYSLLDAGFVEGRNDHFKLQRPISGTSPYDARFLLKITISEEYTHLRMAITDKSGLHNLNIYKGKDTKSEIDDYKFMMNFLEEKDILIKK</sequence>
<dbReference type="PATRIC" id="fig|1007676.4.peg.398"/>
<dbReference type="KEGG" id="lgn:ABM34_01905"/>
<dbReference type="InterPro" id="IPR035942">
    <property type="entry name" value="Lp2179-like_sf"/>
</dbReference>
<dbReference type="Pfam" id="PF08866">
    <property type="entry name" value="DUF1831"/>
    <property type="match status" value="1"/>
</dbReference>
<dbReference type="InterPro" id="IPR014965">
    <property type="entry name" value="Amino_acid_metab_prot_put"/>
</dbReference>
<protein>
    <recommendedName>
        <fullName evidence="3">Cysteine desulfurase</fullName>
    </recommendedName>
</protein>
<dbReference type="OrthoDB" id="2166222at2"/>
<evidence type="ECO:0008006" key="3">
    <source>
        <dbReference type="Google" id="ProtNLM"/>
    </source>
</evidence>
<accession>A0A0H4QDN4</accession>
<proteinExistence type="predicted"/>
<evidence type="ECO:0000313" key="2">
    <source>
        <dbReference type="Proteomes" id="UP000036106"/>
    </source>
</evidence>
<organism evidence="1 2">
    <name type="scientific">Companilactobacillus ginsenosidimutans</name>
    <dbReference type="NCBI Taxonomy" id="1007676"/>
    <lineage>
        <taxon>Bacteria</taxon>
        <taxon>Bacillati</taxon>
        <taxon>Bacillota</taxon>
        <taxon>Bacilli</taxon>
        <taxon>Lactobacillales</taxon>
        <taxon>Lactobacillaceae</taxon>
        <taxon>Companilactobacillus</taxon>
    </lineage>
</organism>
<dbReference type="Proteomes" id="UP000036106">
    <property type="component" value="Chromosome"/>
</dbReference>
<keyword evidence="2" id="KW-1185">Reference proteome</keyword>
<dbReference type="STRING" id="1007676.ABM34_01905"/>
<gene>
    <name evidence="1" type="ORF">ABM34_01905</name>
</gene>
<dbReference type="RefSeq" id="WP_048702766.1">
    <property type="nucleotide sequence ID" value="NZ_CP012034.1"/>
</dbReference>
<dbReference type="Gene3D" id="3.30.1820.10">
    <property type="entry name" value="Lp2179-like"/>
    <property type="match status" value="1"/>
</dbReference>
<evidence type="ECO:0000313" key="1">
    <source>
        <dbReference type="EMBL" id="AKP66424.1"/>
    </source>
</evidence>
<dbReference type="SUPFAM" id="SSF160800">
    <property type="entry name" value="Lp2179-like"/>
    <property type="match status" value="1"/>
</dbReference>